<gene>
    <name evidence="3" type="ORF">DQ403_10230</name>
</gene>
<dbReference type="InterPro" id="IPR003736">
    <property type="entry name" value="PAAI_dom"/>
</dbReference>
<dbReference type="EMBL" id="QNTV01000006">
    <property type="protein sequence ID" value="RBA58812.1"/>
    <property type="molecule type" value="Genomic_DNA"/>
</dbReference>
<dbReference type="Gene3D" id="3.10.129.10">
    <property type="entry name" value="Hotdog Thioesterase"/>
    <property type="match status" value="1"/>
</dbReference>
<dbReference type="SUPFAM" id="SSF54637">
    <property type="entry name" value="Thioesterase/thiol ester dehydrase-isomerase"/>
    <property type="match status" value="1"/>
</dbReference>
<dbReference type="Proteomes" id="UP000252554">
    <property type="component" value="Unassembled WGS sequence"/>
</dbReference>
<dbReference type="NCBIfam" id="TIGR00369">
    <property type="entry name" value="unchar_dom_1"/>
    <property type="match status" value="1"/>
</dbReference>
<proteinExistence type="predicted"/>
<dbReference type="PANTHER" id="PTHR42856:SF1">
    <property type="entry name" value="ACYL-COENZYME A THIOESTERASE PAAI"/>
    <property type="match status" value="1"/>
</dbReference>
<reference evidence="3 4" key="1">
    <citation type="submission" date="2018-06" db="EMBL/GenBank/DDBJ databases">
        <title>Whole genome sequencing of four bacterial strains from South Shetland trench revealing bio-synthetic gene clusters.</title>
        <authorList>
            <person name="Abdel-Mageed W.M."/>
            <person name="Lehri B."/>
            <person name="Jarmusch S.A."/>
            <person name="Miranda K."/>
            <person name="Goodfellow M."/>
            <person name="Jaspars M."/>
            <person name="Karlyshev A.V."/>
        </authorList>
    </citation>
    <scope>NUCLEOTIDE SEQUENCE [LARGE SCALE GENOMIC DNA]</scope>
    <source>
        <strain evidence="3 4">SST2</strain>
    </source>
</reference>
<dbReference type="PANTHER" id="PTHR42856">
    <property type="entry name" value="ACYL-COENZYME A THIOESTERASE PAAI"/>
    <property type="match status" value="1"/>
</dbReference>
<sequence>MSASDYSSAQLQQVHASVTGFFQDIGSELLAYGPEHATLALTLLPRHLNNASNMHGGVMATLMDVAMGLCGTWEADPADRRVAMTLSMNINFSAVAAAGSRIRAQARCRSSGHKVFMASCDLLDEQDRLIAFGEGVFKRGSLRRELRPR</sequence>
<protein>
    <submittedName>
        <fullName evidence="3">PaaI family thioesterase</fullName>
    </submittedName>
</protein>
<dbReference type="GO" id="GO:0016289">
    <property type="term" value="F:acyl-CoA hydrolase activity"/>
    <property type="evidence" value="ECO:0007669"/>
    <property type="project" value="UniProtKB-ARBA"/>
</dbReference>
<dbReference type="AlphaFoldDB" id="A0A365PUU9"/>
<dbReference type="RefSeq" id="WP_128120223.1">
    <property type="nucleotide sequence ID" value="NZ_QNTV01000006.1"/>
</dbReference>
<dbReference type="InterPro" id="IPR006683">
    <property type="entry name" value="Thioestr_dom"/>
</dbReference>
<dbReference type="InterPro" id="IPR052723">
    <property type="entry name" value="Acyl-CoA_thioesterase_PaaI"/>
</dbReference>
<evidence type="ECO:0000313" key="4">
    <source>
        <dbReference type="Proteomes" id="UP000252554"/>
    </source>
</evidence>
<organism evidence="3 4">
    <name type="scientific">Stutzerimonas zhaodongensis</name>
    <dbReference type="NCBI Taxonomy" id="1176257"/>
    <lineage>
        <taxon>Bacteria</taxon>
        <taxon>Pseudomonadati</taxon>
        <taxon>Pseudomonadota</taxon>
        <taxon>Gammaproteobacteria</taxon>
        <taxon>Pseudomonadales</taxon>
        <taxon>Pseudomonadaceae</taxon>
        <taxon>Stutzerimonas</taxon>
    </lineage>
</organism>
<accession>A0A365PUU9</accession>
<feature type="domain" description="Thioesterase" evidence="2">
    <location>
        <begin position="53"/>
        <end position="130"/>
    </location>
</feature>
<dbReference type="InterPro" id="IPR029069">
    <property type="entry name" value="HotDog_dom_sf"/>
</dbReference>
<evidence type="ECO:0000259" key="2">
    <source>
        <dbReference type="Pfam" id="PF03061"/>
    </source>
</evidence>
<keyword evidence="1" id="KW-0378">Hydrolase</keyword>
<dbReference type="Pfam" id="PF03061">
    <property type="entry name" value="4HBT"/>
    <property type="match status" value="1"/>
</dbReference>
<evidence type="ECO:0000256" key="1">
    <source>
        <dbReference type="ARBA" id="ARBA00022801"/>
    </source>
</evidence>
<name>A0A365PUU9_9GAMM</name>
<dbReference type="CDD" id="cd03443">
    <property type="entry name" value="PaaI_thioesterase"/>
    <property type="match status" value="1"/>
</dbReference>
<comment type="caution">
    <text evidence="3">The sequence shown here is derived from an EMBL/GenBank/DDBJ whole genome shotgun (WGS) entry which is preliminary data.</text>
</comment>
<evidence type="ECO:0000313" key="3">
    <source>
        <dbReference type="EMBL" id="RBA58812.1"/>
    </source>
</evidence>